<comment type="similarity">
    <text evidence="2">Belongs to the SusD family.</text>
</comment>
<evidence type="ECO:0000256" key="4">
    <source>
        <dbReference type="ARBA" id="ARBA00023136"/>
    </source>
</evidence>
<evidence type="ECO:0000256" key="1">
    <source>
        <dbReference type="ARBA" id="ARBA00004442"/>
    </source>
</evidence>
<gene>
    <name evidence="7" type="ORF">JI741_15720</name>
</gene>
<dbReference type="PROSITE" id="PS51257">
    <property type="entry name" value="PROKAR_LIPOPROTEIN"/>
    <property type="match status" value="1"/>
</dbReference>
<evidence type="ECO:0000256" key="3">
    <source>
        <dbReference type="ARBA" id="ARBA00022729"/>
    </source>
</evidence>
<dbReference type="Gene3D" id="1.25.40.390">
    <property type="match status" value="2"/>
</dbReference>
<evidence type="ECO:0000259" key="6">
    <source>
        <dbReference type="Pfam" id="PF07980"/>
    </source>
</evidence>
<sequence>MKHTKIYIALGLLLLTQACKNELTEVVNKNEPLENALSTEAGLVAYAKGGAYINGVGNYYASVDDQLGPRAGRNLGYLTAQVFGLHDAMGDIIYIPWGNQSFRFANNPTDITIDDGTNVPMPIGLSQPYELKLRNDRAYGPANTQLMEWTQMYFLNNAMNILLKKVDGATYTENAEDKKRTLKAWGYWWKGYAYSRIGSMYVAGIINDEPNATSNNYADHVDILAEAAANFDKAQTELEAVSDEGVYAGVLSIVIPGYCQQGKGGIPSPDAWIRNINTLRARNILVNTPVASMSSADWTAVGNLVNDGIQENDPVFIVKTTEDFSRSVIDPNFGTVASLSATETGQTFYVSERLIQDYRDGDQRMENNFELLTSPQVNKRGRGIGFGTRYYLVDGGKNMDGVVTYTHTQESGADDTYLAGSFEENELMKAEVLIQSGNVGGGTALIDNVRAYQGAGLAAIGGVTKAEALEELRSERRVGLAFRGMAFYDARRWGVTEDKSKGGGRANAVVLSNFTGSTVVNTKAFINYNYMSYFDVPKNEVEYNNPALGSAPVVGPE</sequence>
<keyword evidence="4" id="KW-0472">Membrane</keyword>
<reference evidence="7 8" key="1">
    <citation type="submission" date="2021-01" db="EMBL/GenBank/DDBJ databases">
        <title>Chryseolinea sp. Jin1 Genome sequencing and assembly.</title>
        <authorList>
            <person name="Kim I."/>
        </authorList>
    </citation>
    <scope>NUCLEOTIDE SEQUENCE [LARGE SCALE GENOMIC DNA]</scope>
    <source>
        <strain evidence="7 8">Jin1</strain>
    </source>
</reference>
<dbReference type="Proteomes" id="UP000613030">
    <property type="component" value="Unassembled WGS sequence"/>
</dbReference>
<dbReference type="Pfam" id="PF07980">
    <property type="entry name" value="SusD_RagB"/>
    <property type="match status" value="1"/>
</dbReference>
<evidence type="ECO:0000256" key="5">
    <source>
        <dbReference type="ARBA" id="ARBA00023237"/>
    </source>
</evidence>
<evidence type="ECO:0000313" key="7">
    <source>
        <dbReference type="EMBL" id="MBL0742674.1"/>
    </source>
</evidence>
<accession>A0ABS1KTD3</accession>
<dbReference type="EMBL" id="JAERRB010000005">
    <property type="protein sequence ID" value="MBL0742674.1"/>
    <property type="molecule type" value="Genomic_DNA"/>
</dbReference>
<dbReference type="RefSeq" id="WP_202011169.1">
    <property type="nucleotide sequence ID" value="NZ_JAERRB010000005.1"/>
</dbReference>
<dbReference type="SUPFAM" id="SSF48452">
    <property type="entry name" value="TPR-like"/>
    <property type="match status" value="1"/>
</dbReference>
<feature type="domain" description="RagB/SusD" evidence="6">
    <location>
        <begin position="427"/>
        <end position="546"/>
    </location>
</feature>
<comment type="subcellular location">
    <subcellularLocation>
        <location evidence="1">Cell outer membrane</location>
    </subcellularLocation>
</comment>
<evidence type="ECO:0000313" key="8">
    <source>
        <dbReference type="Proteomes" id="UP000613030"/>
    </source>
</evidence>
<organism evidence="7 8">
    <name type="scientific">Chryseolinea lacunae</name>
    <dbReference type="NCBI Taxonomy" id="2801331"/>
    <lineage>
        <taxon>Bacteria</taxon>
        <taxon>Pseudomonadati</taxon>
        <taxon>Bacteroidota</taxon>
        <taxon>Cytophagia</taxon>
        <taxon>Cytophagales</taxon>
        <taxon>Fulvivirgaceae</taxon>
        <taxon>Chryseolinea</taxon>
    </lineage>
</organism>
<dbReference type="InterPro" id="IPR011990">
    <property type="entry name" value="TPR-like_helical_dom_sf"/>
</dbReference>
<comment type="caution">
    <text evidence="7">The sequence shown here is derived from an EMBL/GenBank/DDBJ whole genome shotgun (WGS) entry which is preliminary data.</text>
</comment>
<name>A0ABS1KTD3_9BACT</name>
<keyword evidence="3" id="KW-0732">Signal</keyword>
<protein>
    <submittedName>
        <fullName evidence="7">RagB/SusD family nutrient uptake outer membrane protein</fullName>
    </submittedName>
</protein>
<dbReference type="InterPro" id="IPR012944">
    <property type="entry name" value="SusD_RagB_dom"/>
</dbReference>
<keyword evidence="5" id="KW-0998">Cell outer membrane</keyword>
<keyword evidence="8" id="KW-1185">Reference proteome</keyword>
<evidence type="ECO:0000256" key="2">
    <source>
        <dbReference type="ARBA" id="ARBA00006275"/>
    </source>
</evidence>
<proteinExistence type="inferred from homology"/>